<evidence type="ECO:0000313" key="3">
    <source>
        <dbReference type="Proteomes" id="UP000664466"/>
    </source>
</evidence>
<dbReference type="RefSeq" id="WP_207249599.1">
    <property type="nucleotide sequence ID" value="NZ_JAFMPM010000005.1"/>
</dbReference>
<dbReference type="Proteomes" id="UP000664466">
    <property type="component" value="Unassembled WGS sequence"/>
</dbReference>
<organism evidence="2">
    <name type="scientific">Thiothrix fructosivorans</name>
    <dbReference type="NCBI Taxonomy" id="111770"/>
    <lineage>
        <taxon>Bacteria</taxon>
        <taxon>Pseudomonadati</taxon>
        <taxon>Pseudomonadota</taxon>
        <taxon>Gammaproteobacteria</taxon>
        <taxon>Thiotrichales</taxon>
        <taxon>Thiotrichaceae</taxon>
        <taxon>Thiothrix</taxon>
    </lineage>
</organism>
<protein>
    <submittedName>
        <fullName evidence="2">Uncharacterized protein</fullName>
    </submittedName>
</protein>
<dbReference type="EMBL" id="CP072748">
    <property type="protein sequence ID" value="QTX10633.1"/>
    <property type="molecule type" value="Genomic_DNA"/>
</dbReference>
<evidence type="ECO:0000313" key="1">
    <source>
        <dbReference type="EMBL" id="MBO0611707.1"/>
    </source>
</evidence>
<gene>
    <name evidence="2" type="ORF">J1836_019045</name>
    <name evidence="1" type="ORF">J1836_02020</name>
</gene>
<reference evidence="2" key="2">
    <citation type="submission" date="2021-04" db="EMBL/GenBank/DDBJ databases">
        <title>Complete Genome and methylome analysis of Thiothrix fructosivorans ATCC 49748.</title>
        <authorList>
            <person name="Fomenkov A."/>
            <person name="Sun L."/>
            <person name="Vincze T."/>
            <person name="Grabovich M.Y."/>
            <person name="Roberts R.J."/>
        </authorList>
    </citation>
    <scope>NUCLEOTIDE SEQUENCE</scope>
    <source>
        <strain evidence="2">ATCC 49748</strain>
    </source>
</reference>
<dbReference type="AlphaFoldDB" id="A0A8B0SF02"/>
<keyword evidence="3" id="KW-1185">Reference proteome</keyword>
<dbReference type="EMBL" id="JAFMPM010000005">
    <property type="protein sequence ID" value="MBO0611707.1"/>
    <property type="molecule type" value="Genomic_DNA"/>
</dbReference>
<keyword evidence="1" id="KW-0614">Plasmid</keyword>
<accession>A0A8B0SF02</accession>
<name>A0A8B0SF02_9GAMM</name>
<evidence type="ECO:0000313" key="2">
    <source>
        <dbReference type="EMBL" id="QTX10633.1"/>
    </source>
</evidence>
<geneLocation type="plasmid" evidence="1">
    <name>pTfr446</name>
</geneLocation>
<proteinExistence type="predicted"/>
<sequence>MPKLLGFAPDLDAATPGAITAATNILPTLRGVVGSPSAVDMGQPPIDYTSKGCATVALLDGSARTFVGGYSYLLELTSEGFDLIGTGFTTDVGARFMFTSFGNAVLASNGVNRIVQSTGDNFTSIASAPAAKIIESVGLFVMAFNCNDGTDSLPDQWWSSALGDHTDWTPSITTQSANGRFLDTPGGVTAAKRIGDGIIAYKRRGVYYGQYVGGEIIWSWSQVSSTAGCVGQDAVVDAAGVHVLIGSDDIWMFDGTRPQSIGSSIKQWFFADADAANLYKTQGRYDRKNSHVWFFYPSRRSNGALDSAIVFNLTTGQWGRVLQTVTDTMAYVSVGTPYSADTGTFDSDPGTAYDSPGLRGASEYIVVVGTDTKLYSMTGICQASSLTAWSMGEDDRYSTLKMVRPRFNKAPATATMTHAHKSGSGIDWTEGRTATLYDHKCDFLQSARYHRITLNTTGDFELTDLTVEVAPNGRR</sequence>
<reference evidence="1 3" key="1">
    <citation type="submission" date="2021-03" db="EMBL/GenBank/DDBJ databases">
        <title>Draft genome and methylome analysis of Thiotrix fructosivoruns ATCC 49748.</title>
        <authorList>
            <person name="Fomenkov A."/>
            <person name="Grabovich M.Y."/>
            <person name="Roberts R.J."/>
        </authorList>
    </citation>
    <scope>NUCLEOTIDE SEQUENCE [LARGE SCALE GENOMIC DNA]</scope>
    <source>
        <strain evidence="1 3">ATCC 49748</strain>
        <plasmid evidence="1">pTfr446</plasmid>
    </source>
</reference>